<dbReference type="AlphaFoldDB" id="A0A0N9V9D6"/>
<accession>A0A0N9V9D6</accession>
<proteinExistence type="predicted"/>
<organism evidence="2 3">
    <name type="scientific">Acinetobacter equi</name>
    <dbReference type="NCBI Taxonomy" id="1324350"/>
    <lineage>
        <taxon>Bacteria</taxon>
        <taxon>Pseudomonadati</taxon>
        <taxon>Pseudomonadota</taxon>
        <taxon>Gammaproteobacteria</taxon>
        <taxon>Moraxellales</taxon>
        <taxon>Moraxellaceae</taxon>
        <taxon>Acinetobacter</taxon>
    </lineage>
</organism>
<evidence type="ECO:0000313" key="2">
    <source>
        <dbReference type="EMBL" id="ALH95879.1"/>
    </source>
</evidence>
<protein>
    <recommendedName>
        <fullName evidence="4">Lipoprotein</fullName>
    </recommendedName>
</protein>
<sequence length="233" mass="25843">MFNNIKASIYLLPLCIVPLMTGCATATLLEKDSGVRTKNIKTTLVNDQVVSFGKPAQPIANLPTDSIVIVGQKHNYILTQGGAHFLSVISSLDPKFIQIKRELTFFSEKNDGQFTGSLPLSYVKLAEDVTKEDRLFFIKNNAQECTTSSDQKLNAQRFCFDLKLAGVVYPMANNIGSLKSLSKPYEVSIYTTFQVKDYSNTGNKTFGKLVLFPFAVAFDVVTLPFQAVQQIFD</sequence>
<dbReference type="OrthoDB" id="6656764at2"/>
<feature type="signal peptide" evidence="1">
    <location>
        <begin position="1"/>
        <end position="26"/>
    </location>
</feature>
<gene>
    <name evidence="2" type="ORF">AOY20_10245</name>
</gene>
<reference evidence="2 3" key="1">
    <citation type="journal article" date="2015" name="Int. J. Syst. Evol. Microbiol.">
        <title>Acinetobacter equi sp. nov. isolated from horse faeces.</title>
        <authorList>
            <person name="Poppel M.T."/>
            <person name="Skiebe E."/>
            <person name="Laue M."/>
            <person name="Bergmann H."/>
            <person name="Ebersberger I."/>
            <person name="Garn T."/>
            <person name="Fruth A."/>
            <person name="Baumgardt S."/>
            <person name="Busse H.J."/>
            <person name="Wilharm G."/>
        </authorList>
    </citation>
    <scope>NUCLEOTIDE SEQUENCE [LARGE SCALE GENOMIC DNA]</scope>
    <source>
        <strain evidence="2 3">114</strain>
    </source>
</reference>
<keyword evidence="3" id="KW-1185">Reference proteome</keyword>
<keyword evidence="1" id="KW-0732">Signal</keyword>
<dbReference type="KEGG" id="aei:AOY20_10245"/>
<evidence type="ECO:0000313" key="3">
    <source>
        <dbReference type="Proteomes" id="UP000064939"/>
    </source>
</evidence>
<evidence type="ECO:0008006" key="4">
    <source>
        <dbReference type="Google" id="ProtNLM"/>
    </source>
</evidence>
<name>A0A0N9V9D6_9GAMM</name>
<dbReference type="EMBL" id="CP012808">
    <property type="protein sequence ID" value="ALH95879.1"/>
    <property type="molecule type" value="Genomic_DNA"/>
</dbReference>
<feature type="chain" id="PRO_5006039334" description="Lipoprotein" evidence="1">
    <location>
        <begin position="27"/>
        <end position="233"/>
    </location>
</feature>
<dbReference type="RefSeq" id="WP_054581767.1">
    <property type="nucleotide sequence ID" value="NZ_CP012808.1"/>
</dbReference>
<evidence type="ECO:0000256" key="1">
    <source>
        <dbReference type="SAM" id="SignalP"/>
    </source>
</evidence>
<dbReference type="Proteomes" id="UP000064939">
    <property type="component" value="Chromosome"/>
</dbReference>
<dbReference type="PROSITE" id="PS51257">
    <property type="entry name" value="PROKAR_LIPOPROTEIN"/>
    <property type="match status" value="1"/>
</dbReference>